<organism evidence="2 3">
    <name type="scientific">Roseobacter denitrificans (strain ATCC 33942 / OCh 114)</name>
    <name type="common">Erythrobacter sp. (strain OCh 114)</name>
    <name type="synonym">Roseobacter denitrificans</name>
    <dbReference type="NCBI Taxonomy" id="375451"/>
    <lineage>
        <taxon>Bacteria</taxon>
        <taxon>Pseudomonadati</taxon>
        <taxon>Pseudomonadota</taxon>
        <taxon>Alphaproteobacteria</taxon>
        <taxon>Rhodobacterales</taxon>
        <taxon>Roseobacteraceae</taxon>
        <taxon>Roseobacter</taxon>
    </lineage>
</organism>
<dbReference type="HOGENOM" id="CLU_093129_0_0_5"/>
<dbReference type="Pfam" id="PF13490">
    <property type="entry name" value="zf-HC2"/>
    <property type="match status" value="1"/>
</dbReference>
<evidence type="ECO:0000259" key="1">
    <source>
        <dbReference type="Pfam" id="PF13490"/>
    </source>
</evidence>
<evidence type="ECO:0000313" key="2">
    <source>
        <dbReference type="EMBL" id="ABG33483.1"/>
    </source>
</evidence>
<dbReference type="RefSeq" id="WP_011570093.1">
    <property type="nucleotide sequence ID" value="NC_008209.1"/>
</dbReference>
<gene>
    <name evidence="2" type="ordered locus">RD1_4038</name>
</gene>
<dbReference type="KEGG" id="rde:RD1_4038"/>
<accession>Q160W0</accession>
<dbReference type="EMBL" id="CP000362">
    <property type="protein sequence ID" value="ABG33483.1"/>
    <property type="molecule type" value="Genomic_DNA"/>
</dbReference>
<dbReference type="Gene3D" id="1.10.10.1320">
    <property type="entry name" value="Anti-sigma factor, zinc-finger domain"/>
    <property type="match status" value="1"/>
</dbReference>
<keyword evidence="3" id="KW-1185">Reference proteome</keyword>
<sequence length="254" mass="27312">MSNVNASVTDEELTAYLDGELPPEKHAAVEAALRDNPSVQERLEGLRLPDGLLGQAFDLDALGGPAMPAALHEKIKSTAAPSSANTNKAPRIIWPATLAASFALGMLVMSTLRPGPDANWVDIVASYQALYVTETLAGAPQSREMTYSVLKRAQDEFGVDLEGVLEIEGLTFKRAQMLSLDGAPLIQMAYLDAQGQPFAFCLTPQKADDRGNQTRMSFDLATSSWVEDGIGYVLVGGQDDALTRAIATRFRRAI</sequence>
<dbReference type="STRING" id="375451.RD1_4038"/>
<name>Q160W0_ROSDO</name>
<proteinExistence type="predicted"/>
<dbReference type="Proteomes" id="UP000007029">
    <property type="component" value="Chromosome"/>
</dbReference>
<evidence type="ECO:0000313" key="3">
    <source>
        <dbReference type="Proteomes" id="UP000007029"/>
    </source>
</evidence>
<dbReference type="InterPro" id="IPR041916">
    <property type="entry name" value="Anti_sigma_zinc_sf"/>
</dbReference>
<dbReference type="InterPro" id="IPR027383">
    <property type="entry name" value="Znf_put"/>
</dbReference>
<dbReference type="AlphaFoldDB" id="Q160W0"/>
<reference evidence="2 3" key="1">
    <citation type="journal article" date="2007" name="J. Bacteriol.">
        <title>The complete genome sequence of Roseobacter denitrificans reveals a mixotrophic rather than photosynthetic metabolism.</title>
        <authorList>
            <person name="Swingley W.D."/>
            <person name="Sadekar S."/>
            <person name="Mastrian S.D."/>
            <person name="Matthies H.J."/>
            <person name="Hao J."/>
            <person name="Ramos H."/>
            <person name="Acharya C.R."/>
            <person name="Conrad A.L."/>
            <person name="Taylor H.L."/>
            <person name="Dejesa L.C."/>
            <person name="Shah M.K."/>
            <person name="O'huallachain M.E."/>
            <person name="Lince M.T."/>
            <person name="Blankenship R.E."/>
            <person name="Beatty J.T."/>
            <person name="Touchman J.W."/>
        </authorList>
    </citation>
    <scope>NUCLEOTIDE SEQUENCE [LARGE SCALE GENOMIC DNA]</scope>
    <source>
        <strain evidence="3">ATCC 33942 / OCh 114</strain>
    </source>
</reference>
<dbReference type="OrthoDB" id="7006010at2"/>
<protein>
    <recommendedName>
        <fullName evidence="1">Putative zinc-finger domain-containing protein</fullName>
    </recommendedName>
</protein>
<feature type="domain" description="Putative zinc-finger" evidence="1">
    <location>
        <begin position="10"/>
        <end position="34"/>
    </location>
</feature>
<dbReference type="eggNOG" id="COG5662">
    <property type="taxonomic scope" value="Bacteria"/>
</dbReference>